<feature type="domain" description="RNase H type-1" evidence="1">
    <location>
        <begin position="84"/>
        <end position="172"/>
    </location>
</feature>
<evidence type="ECO:0000313" key="2">
    <source>
        <dbReference type="Proteomes" id="UP001515500"/>
    </source>
</evidence>
<dbReference type="InterPro" id="IPR036397">
    <property type="entry name" value="RNaseH_sf"/>
</dbReference>
<dbReference type="Gene3D" id="3.30.420.10">
    <property type="entry name" value="Ribonuclease H-like superfamily/Ribonuclease H"/>
    <property type="match status" value="1"/>
</dbReference>
<dbReference type="InterPro" id="IPR012337">
    <property type="entry name" value="RNaseH-like_sf"/>
</dbReference>
<dbReference type="AlphaFoldDB" id="A0AB40CVX9"/>
<dbReference type="RefSeq" id="XP_039144169.1">
    <property type="nucleotide sequence ID" value="XM_039288235.1"/>
</dbReference>
<evidence type="ECO:0000259" key="1">
    <source>
        <dbReference type="Pfam" id="PF13456"/>
    </source>
</evidence>
<dbReference type="GO" id="GO:0003676">
    <property type="term" value="F:nucleic acid binding"/>
    <property type="evidence" value="ECO:0007669"/>
    <property type="project" value="InterPro"/>
</dbReference>
<dbReference type="Pfam" id="PF13456">
    <property type="entry name" value="RVT_3"/>
    <property type="match status" value="1"/>
</dbReference>
<name>A0AB40CVX9_DIOCR</name>
<dbReference type="GO" id="GO:0004523">
    <property type="term" value="F:RNA-DNA hybrid ribonuclease activity"/>
    <property type="evidence" value="ECO:0007669"/>
    <property type="project" value="InterPro"/>
</dbReference>
<organism evidence="2 3">
    <name type="scientific">Dioscorea cayennensis subsp. rotundata</name>
    <name type="common">White Guinea yam</name>
    <name type="synonym">Dioscorea rotundata</name>
    <dbReference type="NCBI Taxonomy" id="55577"/>
    <lineage>
        <taxon>Eukaryota</taxon>
        <taxon>Viridiplantae</taxon>
        <taxon>Streptophyta</taxon>
        <taxon>Embryophyta</taxon>
        <taxon>Tracheophyta</taxon>
        <taxon>Spermatophyta</taxon>
        <taxon>Magnoliopsida</taxon>
        <taxon>Liliopsida</taxon>
        <taxon>Dioscoreales</taxon>
        <taxon>Dioscoreaceae</taxon>
        <taxon>Dioscorea</taxon>
    </lineage>
</organism>
<dbReference type="InterPro" id="IPR002156">
    <property type="entry name" value="RNaseH_domain"/>
</dbReference>
<evidence type="ECO:0000313" key="3">
    <source>
        <dbReference type="RefSeq" id="XP_039144169.1"/>
    </source>
</evidence>
<proteinExistence type="predicted"/>
<gene>
    <name evidence="3" type="primary">LOC120281392</name>
</gene>
<dbReference type="Proteomes" id="UP001515500">
    <property type="component" value="Chromosome 17"/>
</dbReference>
<reference evidence="3" key="1">
    <citation type="submission" date="2025-08" db="UniProtKB">
        <authorList>
            <consortium name="RefSeq"/>
        </authorList>
    </citation>
    <scope>IDENTIFICATION</scope>
</reference>
<accession>A0AB40CVX9</accession>
<keyword evidence="2" id="KW-1185">Reference proteome</keyword>
<dbReference type="SUPFAM" id="SSF53098">
    <property type="entry name" value="Ribonuclease H-like"/>
    <property type="match status" value="1"/>
</dbReference>
<dbReference type="GeneID" id="120281392"/>
<protein>
    <submittedName>
        <fullName evidence="3">Uncharacterized protein LOC120281392</fullName>
    </submittedName>
</protein>
<sequence>MEISSVDQSGSLLDDQWRITWLRALKNRHAALLRQKTIYWGQRAKNLWLSGGDTNSSFFHKAVKIRNHKNKIKSIKDISGAMGAIHDSPINAELDAICLALSICRERNWIPDRIYTDCPGAARMVLNPHPCIAWQSAGIISKLKNIIQNFQHTCISTIPREDNLIADELAAFGSHNPLLSLFFRGLDRPNWLEELCSSLHLCF</sequence>